<evidence type="ECO:0000313" key="1">
    <source>
        <dbReference type="EMBL" id="CAG8810449.1"/>
    </source>
</evidence>
<sequence>PHNITYVVLGTTFLWFGWFGFNGGSATTANIRAILACTVTNLAASSGGLTWMIIDYRMDQKLSALGFCSGAVAGLVAITPGSGYVAPYSAIVFGVCGGAICNMAVKLKHIFGFDDALDVFAVHGIGGLVGNILTGVFADKNIAALSGEDIMGGVINHNYIQLAKQLSSCGAGLVYSFAMTYIILLILNQIPFLRLRLDYNSEEIGTDESDHGESAYYFVEKAINGLRVIPKPMSQPSSPQET</sequence>
<keyword evidence="2" id="KW-1185">Reference proteome</keyword>
<dbReference type="Proteomes" id="UP000789920">
    <property type="component" value="Unassembled WGS sequence"/>
</dbReference>
<reference evidence="1" key="1">
    <citation type="submission" date="2021-06" db="EMBL/GenBank/DDBJ databases">
        <authorList>
            <person name="Kallberg Y."/>
            <person name="Tangrot J."/>
            <person name="Rosling A."/>
        </authorList>
    </citation>
    <scope>NUCLEOTIDE SEQUENCE</scope>
    <source>
        <strain evidence="1">MA461A</strain>
    </source>
</reference>
<feature type="non-terminal residue" evidence="1">
    <location>
        <position position="1"/>
    </location>
</feature>
<dbReference type="EMBL" id="CAJVQC010071284">
    <property type="protein sequence ID" value="CAG8810449.1"/>
    <property type="molecule type" value="Genomic_DNA"/>
</dbReference>
<protein>
    <submittedName>
        <fullName evidence="1">30039_t:CDS:1</fullName>
    </submittedName>
</protein>
<accession>A0ACA9RUT6</accession>
<proteinExistence type="predicted"/>
<organism evidence="1 2">
    <name type="scientific">Racocetra persica</name>
    <dbReference type="NCBI Taxonomy" id="160502"/>
    <lineage>
        <taxon>Eukaryota</taxon>
        <taxon>Fungi</taxon>
        <taxon>Fungi incertae sedis</taxon>
        <taxon>Mucoromycota</taxon>
        <taxon>Glomeromycotina</taxon>
        <taxon>Glomeromycetes</taxon>
        <taxon>Diversisporales</taxon>
        <taxon>Gigasporaceae</taxon>
        <taxon>Racocetra</taxon>
    </lineage>
</organism>
<name>A0ACA9RUT6_9GLOM</name>
<gene>
    <name evidence="1" type="ORF">RPERSI_LOCUS23088</name>
</gene>
<comment type="caution">
    <text evidence="1">The sequence shown here is derived from an EMBL/GenBank/DDBJ whole genome shotgun (WGS) entry which is preliminary data.</text>
</comment>
<feature type="non-terminal residue" evidence="1">
    <location>
        <position position="242"/>
    </location>
</feature>
<evidence type="ECO:0000313" key="2">
    <source>
        <dbReference type="Proteomes" id="UP000789920"/>
    </source>
</evidence>